<sequence length="99" mass="11012">MPAEKPPRVPPRWFVRTAWTVHRAEPAWWLNLQAHPDATAELAGRTLPVRARAAEGAERDRLWALWQTIDKDLDAFAARRPAETAVVILAPRAGGQGVS</sequence>
<dbReference type="Pfam" id="PF04075">
    <property type="entry name" value="F420H2_quin_red"/>
    <property type="match status" value="1"/>
</dbReference>
<dbReference type="Gene3D" id="2.30.110.10">
    <property type="entry name" value="Electron Transport, Fmn-binding Protein, Chain A"/>
    <property type="match status" value="1"/>
</dbReference>
<protein>
    <recommendedName>
        <fullName evidence="3">DUF385 domain-containing protein</fullName>
    </recommendedName>
</protein>
<dbReference type="InterPro" id="IPR004378">
    <property type="entry name" value="F420H2_quin_Rdtase"/>
</dbReference>
<keyword evidence="2" id="KW-1185">Reference proteome</keyword>
<proteinExistence type="predicted"/>
<dbReference type="EMBL" id="JACHMM010000001">
    <property type="protein sequence ID" value="MBB5787701.1"/>
    <property type="molecule type" value="Genomic_DNA"/>
</dbReference>
<accession>A0A7W9GQ82</accession>
<dbReference type="InterPro" id="IPR012349">
    <property type="entry name" value="Split_barrel_FMN-bd"/>
</dbReference>
<evidence type="ECO:0008006" key="3">
    <source>
        <dbReference type="Google" id="ProtNLM"/>
    </source>
</evidence>
<dbReference type="GO" id="GO:0016491">
    <property type="term" value="F:oxidoreductase activity"/>
    <property type="evidence" value="ECO:0007669"/>
    <property type="project" value="InterPro"/>
</dbReference>
<dbReference type="RefSeq" id="WP_184821931.1">
    <property type="nucleotide sequence ID" value="NZ_JACHMM010000001.1"/>
</dbReference>
<dbReference type="AlphaFoldDB" id="A0A7W9GQ82"/>
<evidence type="ECO:0000313" key="1">
    <source>
        <dbReference type="EMBL" id="MBB5787701.1"/>
    </source>
</evidence>
<reference evidence="1 2" key="1">
    <citation type="submission" date="2020-08" db="EMBL/GenBank/DDBJ databases">
        <title>Sequencing the genomes of 1000 actinobacteria strains.</title>
        <authorList>
            <person name="Klenk H.-P."/>
        </authorList>
    </citation>
    <scope>NUCLEOTIDE SEQUENCE [LARGE SCALE GENOMIC DNA]</scope>
    <source>
        <strain evidence="1 2">DSM 102122</strain>
    </source>
</reference>
<comment type="caution">
    <text evidence="1">The sequence shown here is derived from an EMBL/GenBank/DDBJ whole genome shotgun (WGS) entry which is preliminary data.</text>
</comment>
<gene>
    <name evidence="1" type="ORF">HD601_002276</name>
</gene>
<evidence type="ECO:0000313" key="2">
    <source>
        <dbReference type="Proteomes" id="UP000542813"/>
    </source>
</evidence>
<dbReference type="Proteomes" id="UP000542813">
    <property type="component" value="Unassembled WGS sequence"/>
</dbReference>
<organism evidence="1 2">
    <name type="scientific">Jiangella mangrovi</name>
    <dbReference type="NCBI Taxonomy" id="1524084"/>
    <lineage>
        <taxon>Bacteria</taxon>
        <taxon>Bacillati</taxon>
        <taxon>Actinomycetota</taxon>
        <taxon>Actinomycetes</taxon>
        <taxon>Jiangellales</taxon>
        <taxon>Jiangellaceae</taxon>
        <taxon>Jiangella</taxon>
    </lineage>
</organism>
<name>A0A7W9GQ82_9ACTN</name>